<dbReference type="EMBL" id="KK198754">
    <property type="protein sequence ID" value="KCW84963.1"/>
    <property type="molecule type" value="Genomic_DNA"/>
</dbReference>
<protein>
    <submittedName>
        <fullName evidence="1">Uncharacterized protein</fullName>
    </submittedName>
</protein>
<proteinExistence type="predicted"/>
<sequence length="67" mass="7818">MSMFIMNGFEVSLSDVILDIMVKCTLLKERTYWMGWLLLKPSRLLMAISNGKLLRLYLKVNTLETPH</sequence>
<name>A0A059D2M6_EUCGR</name>
<accession>A0A059D2M6</accession>
<evidence type="ECO:0000313" key="1">
    <source>
        <dbReference type="EMBL" id="KCW84963.1"/>
    </source>
</evidence>
<dbReference type="Gramene" id="KCW84963">
    <property type="protein sequence ID" value="KCW84963"/>
    <property type="gene ID" value="EUGRSUZ_B01782"/>
</dbReference>
<gene>
    <name evidence="1" type="ORF">EUGRSUZ_B01782</name>
</gene>
<dbReference type="AlphaFoldDB" id="A0A059D2M6"/>
<organism evidence="1">
    <name type="scientific">Eucalyptus grandis</name>
    <name type="common">Flooded gum</name>
    <dbReference type="NCBI Taxonomy" id="71139"/>
    <lineage>
        <taxon>Eukaryota</taxon>
        <taxon>Viridiplantae</taxon>
        <taxon>Streptophyta</taxon>
        <taxon>Embryophyta</taxon>
        <taxon>Tracheophyta</taxon>
        <taxon>Spermatophyta</taxon>
        <taxon>Magnoliopsida</taxon>
        <taxon>eudicotyledons</taxon>
        <taxon>Gunneridae</taxon>
        <taxon>Pentapetalae</taxon>
        <taxon>rosids</taxon>
        <taxon>malvids</taxon>
        <taxon>Myrtales</taxon>
        <taxon>Myrtaceae</taxon>
        <taxon>Myrtoideae</taxon>
        <taxon>Eucalypteae</taxon>
        <taxon>Eucalyptus</taxon>
    </lineage>
</organism>
<dbReference type="InParanoid" id="A0A059D2M6"/>
<reference evidence="1" key="1">
    <citation type="submission" date="2013-07" db="EMBL/GenBank/DDBJ databases">
        <title>The genome of Eucalyptus grandis.</title>
        <authorList>
            <person name="Schmutz J."/>
            <person name="Hayes R."/>
            <person name="Myburg A."/>
            <person name="Tuskan G."/>
            <person name="Grattapaglia D."/>
            <person name="Rokhsar D.S."/>
        </authorList>
    </citation>
    <scope>NUCLEOTIDE SEQUENCE</scope>
    <source>
        <tissue evidence="1">Leaf extractions</tissue>
    </source>
</reference>